<organism evidence="2 3">
    <name type="scientific">Meganyctiphanes norvegica</name>
    <name type="common">Northern krill</name>
    <name type="synonym">Thysanopoda norvegica</name>
    <dbReference type="NCBI Taxonomy" id="48144"/>
    <lineage>
        <taxon>Eukaryota</taxon>
        <taxon>Metazoa</taxon>
        <taxon>Ecdysozoa</taxon>
        <taxon>Arthropoda</taxon>
        <taxon>Crustacea</taxon>
        <taxon>Multicrustacea</taxon>
        <taxon>Malacostraca</taxon>
        <taxon>Eumalacostraca</taxon>
        <taxon>Eucarida</taxon>
        <taxon>Euphausiacea</taxon>
        <taxon>Euphausiidae</taxon>
        <taxon>Meganyctiphanes</taxon>
    </lineage>
</organism>
<reference evidence="2 3" key="1">
    <citation type="submission" date="2024-05" db="EMBL/GenBank/DDBJ databases">
        <authorList>
            <person name="Wallberg A."/>
        </authorList>
    </citation>
    <scope>NUCLEOTIDE SEQUENCE [LARGE SCALE GENOMIC DNA]</scope>
</reference>
<dbReference type="EMBL" id="CAXKWB010003580">
    <property type="protein sequence ID" value="CAL4069532.1"/>
    <property type="molecule type" value="Genomic_DNA"/>
</dbReference>
<sequence>MTMRLLVAVVCVAVAVVSARAPQPRLVETKALPNNIFDTVVNGLVYHFMRTGQGITRAMPEKTAQIPFNAGTEQKQITIKMAGELKNFQQIRRAGTARLDADNNVLTGKLSIDNAEVAMTYTSSFPAAGVAPANAASGQTSMKGQVFCDLTMLVDQDGKPITITSAKGRVGWHKYGGATGLNGNQYGPTYEAAFQDSLRILLKDMCEKTAFLIAQNQVLPKLGVE</sequence>
<protein>
    <submittedName>
        <fullName evidence="2">Uncharacterized protein</fullName>
    </submittedName>
</protein>
<keyword evidence="1" id="KW-0732">Signal</keyword>
<evidence type="ECO:0000313" key="2">
    <source>
        <dbReference type="EMBL" id="CAL4069532.1"/>
    </source>
</evidence>
<keyword evidence="3" id="KW-1185">Reference proteome</keyword>
<name>A0AAV2Q4X1_MEGNR</name>
<feature type="signal peptide" evidence="1">
    <location>
        <begin position="1"/>
        <end position="19"/>
    </location>
</feature>
<proteinExistence type="predicted"/>
<gene>
    <name evidence="2" type="ORF">MNOR_LOCUS7928</name>
</gene>
<accession>A0AAV2Q4X1</accession>
<dbReference type="Proteomes" id="UP001497623">
    <property type="component" value="Unassembled WGS sequence"/>
</dbReference>
<evidence type="ECO:0000256" key="1">
    <source>
        <dbReference type="SAM" id="SignalP"/>
    </source>
</evidence>
<evidence type="ECO:0000313" key="3">
    <source>
        <dbReference type="Proteomes" id="UP001497623"/>
    </source>
</evidence>
<dbReference type="AlphaFoldDB" id="A0AAV2Q4X1"/>
<feature type="chain" id="PRO_5043337657" evidence="1">
    <location>
        <begin position="20"/>
        <end position="225"/>
    </location>
</feature>
<comment type="caution">
    <text evidence="2">The sequence shown here is derived from an EMBL/GenBank/DDBJ whole genome shotgun (WGS) entry which is preliminary data.</text>
</comment>